<dbReference type="Pfam" id="PF07686">
    <property type="entry name" value="V-set"/>
    <property type="match status" value="1"/>
</dbReference>
<dbReference type="GeneTree" id="ENSGT01120000271914"/>
<proteinExistence type="predicted"/>
<dbReference type="InterPro" id="IPR007110">
    <property type="entry name" value="Ig-like_dom"/>
</dbReference>
<sequence>GALQSVYSQFKFTVTGPALPVPAIAGSDVVLDCKCSIDLPREGVEVRWFRTRYDSPVHLYKEGRQQLETQDEAYRHRTQLFVEEFINGDVSLRLGDVRVSDNGAYTCFVDYGEQRCNQRGGSLRKQKLGQKYGVNRLQR</sequence>
<dbReference type="GO" id="GO:0050852">
    <property type="term" value="P:T cell receptor signaling pathway"/>
    <property type="evidence" value="ECO:0007669"/>
    <property type="project" value="TreeGrafter"/>
</dbReference>
<dbReference type="GO" id="GO:0050863">
    <property type="term" value="P:regulation of T cell activation"/>
    <property type="evidence" value="ECO:0007669"/>
    <property type="project" value="UniProtKB-ARBA"/>
</dbReference>
<dbReference type="InterPro" id="IPR013106">
    <property type="entry name" value="Ig_V-set"/>
</dbReference>
<evidence type="ECO:0000313" key="9">
    <source>
        <dbReference type="Proteomes" id="UP000314986"/>
    </source>
</evidence>
<dbReference type="GO" id="GO:0005102">
    <property type="term" value="F:signaling receptor binding"/>
    <property type="evidence" value="ECO:0007669"/>
    <property type="project" value="TreeGrafter"/>
</dbReference>
<organism evidence="8 9">
    <name type="scientific">Callorhinchus milii</name>
    <name type="common">Ghost shark</name>
    <dbReference type="NCBI Taxonomy" id="7868"/>
    <lineage>
        <taxon>Eukaryota</taxon>
        <taxon>Metazoa</taxon>
        <taxon>Chordata</taxon>
        <taxon>Craniata</taxon>
        <taxon>Vertebrata</taxon>
        <taxon>Chondrichthyes</taxon>
        <taxon>Holocephali</taxon>
        <taxon>Chimaeriformes</taxon>
        <taxon>Callorhinchidae</taxon>
        <taxon>Callorhinchus</taxon>
    </lineage>
</organism>
<evidence type="ECO:0000313" key="8">
    <source>
        <dbReference type="Ensembl" id="ENSCMIP00000003255.1"/>
    </source>
</evidence>
<evidence type="ECO:0000256" key="3">
    <source>
        <dbReference type="ARBA" id="ARBA00023136"/>
    </source>
</evidence>
<keyword evidence="3" id="KW-0472">Membrane</keyword>
<dbReference type="AlphaFoldDB" id="A0A4W3GKC6"/>
<dbReference type="GO" id="GO:0001817">
    <property type="term" value="P:regulation of cytokine production"/>
    <property type="evidence" value="ECO:0007669"/>
    <property type="project" value="TreeGrafter"/>
</dbReference>
<dbReference type="PANTHER" id="PTHR24100">
    <property type="entry name" value="BUTYROPHILIN"/>
    <property type="match status" value="1"/>
</dbReference>
<dbReference type="GO" id="GO:0009897">
    <property type="term" value="C:external side of plasma membrane"/>
    <property type="evidence" value="ECO:0007669"/>
    <property type="project" value="TreeGrafter"/>
</dbReference>
<dbReference type="InterPro" id="IPR036179">
    <property type="entry name" value="Ig-like_dom_sf"/>
</dbReference>
<keyword evidence="4" id="KW-1015">Disulfide bond</keyword>
<keyword evidence="9" id="KW-1185">Reference proteome</keyword>
<dbReference type="InterPro" id="IPR003599">
    <property type="entry name" value="Ig_sub"/>
</dbReference>
<evidence type="ECO:0000256" key="1">
    <source>
        <dbReference type="ARBA" id="ARBA00004370"/>
    </source>
</evidence>
<comment type="subcellular location">
    <subcellularLocation>
        <location evidence="1">Membrane</location>
    </subcellularLocation>
</comment>
<reference evidence="9" key="1">
    <citation type="journal article" date="2006" name="Science">
        <title>Ancient noncoding elements conserved in the human genome.</title>
        <authorList>
            <person name="Venkatesh B."/>
            <person name="Kirkness E.F."/>
            <person name="Loh Y.H."/>
            <person name="Halpern A.L."/>
            <person name="Lee A.P."/>
            <person name="Johnson J."/>
            <person name="Dandona N."/>
            <person name="Viswanathan L.D."/>
            <person name="Tay A."/>
            <person name="Venter J.C."/>
            <person name="Strausberg R.L."/>
            <person name="Brenner S."/>
        </authorList>
    </citation>
    <scope>NUCLEOTIDE SEQUENCE [LARGE SCALE GENOMIC DNA]</scope>
</reference>
<dbReference type="Proteomes" id="UP000314986">
    <property type="component" value="Unassembled WGS sequence"/>
</dbReference>
<feature type="domain" description="Ig-like" evidence="7">
    <location>
        <begin position="26"/>
        <end position="129"/>
    </location>
</feature>
<dbReference type="InterPro" id="IPR013783">
    <property type="entry name" value="Ig-like_fold"/>
</dbReference>
<evidence type="ECO:0000256" key="4">
    <source>
        <dbReference type="ARBA" id="ARBA00023157"/>
    </source>
</evidence>
<dbReference type="InterPro" id="IPR050504">
    <property type="entry name" value="IgSF_BTN/MOG"/>
</dbReference>
<reference evidence="9" key="2">
    <citation type="journal article" date="2007" name="PLoS Biol.">
        <title>Survey sequencing and comparative analysis of the elephant shark (Callorhinchus milii) genome.</title>
        <authorList>
            <person name="Venkatesh B."/>
            <person name="Kirkness E.F."/>
            <person name="Loh Y.H."/>
            <person name="Halpern A.L."/>
            <person name="Lee A.P."/>
            <person name="Johnson J."/>
            <person name="Dandona N."/>
            <person name="Viswanathan L.D."/>
            <person name="Tay A."/>
            <person name="Venter J.C."/>
            <person name="Strausberg R.L."/>
            <person name="Brenner S."/>
        </authorList>
    </citation>
    <scope>NUCLEOTIDE SEQUENCE [LARGE SCALE GENOMIC DNA]</scope>
</reference>
<dbReference type="PROSITE" id="PS50835">
    <property type="entry name" value="IG_LIKE"/>
    <property type="match status" value="1"/>
</dbReference>
<evidence type="ECO:0000259" key="7">
    <source>
        <dbReference type="PROSITE" id="PS50835"/>
    </source>
</evidence>
<evidence type="ECO:0000256" key="2">
    <source>
        <dbReference type="ARBA" id="ARBA00022729"/>
    </source>
</evidence>
<reference evidence="8" key="4">
    <citation type="submission" date="2025-08" db="UniProtKB">
        <authorList>
            <consortium name="Ensembl"/>
        </authorList>
    </citation>
    <scope>IDENTIFICATION</scope>
</reference>
<dbReference type="SMART" id="SM00409">
    <property type="entry name" value="IG"/>
    <property type="match status" value="1"/>
</dbReference>
<evidence type="ECO:0000256" key="5">
    <source>
        <dbReference type="ARBA" id="ARBA00023180"/>
    </source>
</evidence>
<name>A0A4W3GKC6_CALMI</name>
<dbReference type="GO" id="GO:1903037">
    <property type="term" value="P:regulation of leukocyte cell-cell adhesion"/>
    <property type="evidence" value="ECO:0007669"/>
    <property type="project" value="UniProtKB-ARBA"/>
</dbReference>
<keyword evidence="2" id="KW-0732">Signal</keyword>
<dbReference type="Gene3D" id="2.60.40.10">
    <property type="entry name" value="Immunoglobulins"/>
    <property type="match status" value="1"/>
</dbReference>
<keyword evidence="5" id="KW-0325">Glycoprotein</keyword>
<reference evidence="9" key="3">
    <citation type="journal article" date="2014" name="Nature">
        <title>Elephant shark genome provides unique insights into gnathostome evolution.</title>
        <authorList>
            <consortium name="International Elephant Shark Genome Sequencing Consortium"/>
            <person name="Venkatesh B."/>
            <person name="Lee A.P."/>
            <person name="Ravi V."/>
            <person name="Maurya A.K."/>
            <person name="Lian M.M."/>
            <person name="Swann J.B."/>
            <person name="Ohta Y."/>
            <person name="Flajnik M.F."/>
            <person name="Sutoh Y."/>
            <person name="Kasahara M."/>
            <person name="Hoon S."/>
            <person name="Gangu V."/>
            <person name="Roy S.W."/>
            <person name="Irimia M."/>
            <person name="Korzh V."/>
            <person name="Kondrychyn I."/>
            <person name="Lim Z.W."/>
            <person name="Tay B.H."/>
            <person name="Tohari S."/>
            <person name="Kong K.W."/>
            <person name="Ho S."/>
            <person name="Lorente-Galdos B."/>
            <person name="Quilez J."/>
            <person name="Marques-Bonet T."/>
            <person name="Raney B.J."/>
            <person name="Ingham P.W."/>
            <person name="Tay A."/>
            <person name="Hillier L.W."/>
            <person name="Minx P."/>
            <person name="Boehm T."/>
            <person name="Wilson R.K."/>
            <person name="Brenner S."/>
            <person name="Warren W.C."/>
        </authorList>
    </citation>
    <scope>NUCLEOTIDE SEQUENCE [LARGE SCALE GENOMIC DNA]</scope>
</reference>
<dbReference type="Ensembl" id="ENSCMIT00000003377.1">
    <property type="protein sequence ID" value="ENSCMIP00000003255.1"/>
    <property type="gene ID" value="ENSCMIG00000001924.1"/>
</dbReference>
<accession>A0A4W3GKC6</accession>
<protein>
    <recommendedName>
        <fullName evidence="7">Ig-like domain-containing protein</fullName>
    </recommendedName>
</protein>
<dbReference type="FunFam" id="2.60.40.10:FF:000142">
    <property type="entry name" value="V-set domain-containing T-cell activation inhibitor 1"/>
    <property type="match status" value="1"/>
</dbReference>
<evidence type="ECO:0000256" key="6">
    <source>
        <dbReference type="ARBA" id="ARBA00023319"/>
    </source>
</evidence>
<dbReference type="SUPFAM" id="SSF48726">
    <property type="entry name" value="Immunoglobulin"/>
    <property type="match status" value="1"/>
</dbReference>
<reference evidence="8" key="5">
    <citation type="submission" date="2025-09" db="UniProtKB">
        <authorList>
            <consortium name="Ensembl"/>
        </authorList>
    </citation>
    <scope>IDENTIFICATION</scope>
</reference>
<keyword evidence="6" id="KW-0393">Immunoglobulin domain</keyword>